<dbReference type="Pfam" id="PF02928">
    <property type="entry name" value="zf-C5HC2"/>
    <property type="match status" value="1"/>
</dbReference>
<feature type="domain" description="JmjC" evidence="4">
    <location>
        <begin position="343"/>
        <end position="509"/>
    </location>
</feature>
<dbReference type="SUPFAM" id="SSF51197">
    <property type="entry name" value="Clavaminate synthase-like"/>
    <property type="match status" value="1"/>
</dbReference>
<dbReference type="GO" id="GO:0034647">
    <property type="term" value="F:histone H3K4me/H3K4me2/H3K4me3 demethylase activity"/>
    <property type="evidence" value="ECO:0007669"/>
    <property type="project" value="TreeGrafter"/>
</dbReference>
<dbReference type="GO" id="GO:0000785">
    <property type="term" value="C:chromatin"/>
    <property type="evidence" value="ECO:0007669"/>
    <property type="project" value="TreeGrafter"/>
</dbReference>
<dbReference type="InterPro" id="IPR003347">
    <property type="entry name" value="JmjC_dom"/>
</dbReference>
<dbReference type="SMART" id="SM00558">
    <property type="entry name" value="JmjC"/>
    <property type="match status" value="1"/>
</dbReference>
<reference evidence="5 6" key="1">
    <citation type="submission" date="2016-04" db="EMBL/GenBank/DDBJ databases">
        <title>The genome of Intoshia linei affirms orthonectids as highly simplified spiralians.</title>
        <authorList>
            <person name="Mikhailov K.V."/>
            <person name="Slusarev G.S."/>
            <person name="Nikitin M.A."/>
            <person name="Logacheva M.D."/>
            <person name="Penin A."/>
            <person name="Aleoshin V."/>
            <person name="Panchin Y.V."/>
        </authorList>
    </citation>
    <scope>NUCLEOTIDE SEQUENCE [LARGE SCALE GENOMIC DNA]</scope>
    <source>
        <strain evidence="5">Intl2013</strain>
        <tissue evidence="5">Whole animal</tissue>
    </source>
</reference>
<accession>A0A177B3S3</accession>
<dbReference type="AlphaFoldDB" id="A0A177B3S3"/>
<dbReference type="PROSITE" id="PS51183">
    <property type="entry name" value="JMJN"/>
    <property type="match status" value="1"/>
</dbReference>
<dbReference type="PROSITE" id="PS51184">
    <property type="entry name" value="JMJC"/>
    <property type="match status" value="1"/>
</dbReference>
<evidence type="ECO:0000313" key="6">
    <source>
        <dbReference type="Proteomes" id="UP000078046"/>
    </source>
</evidence>
<dbReference type="Pfam" id="PF02375">
    <property type="entry name" value="JmjN"/>
    <property type="match status" value="1"/>
</dbReference>
<evidence type="ECO:0000256" key="2">
    <source>
        <dbReference type="ARBA" id="ARBA00023004"/>
    </source>
</evidence>
<evidence type="ECO:0000313" key="5">
    <source>
        <dbReference type="EMBL" id="OAF68251.1"/>
    </source>
</evidence>
<dbReference type="InterPro" id="IPR003349">
    <property type="entry name" value="JmjN"/>
</dbReference>
<comment type="caution">
    <text evidence="5">The sequence shown here is derived from an EMBL/GenBank/DDBJ whole genome shotgun (WGS) entry which is preliminary data.</text>
</comment>
<dbReference type="PANTHER" id="PTHR10694">
    <property type="entry name" value="LYSINE-SPECIFIC DEMETHYLASE"/>
    <property type="match status" value="1"/>
</dbReference>
<dbReference type="GO" id="GO:0006355">
    <property type="term" value="P:regulation of DNA-templated transcription"/>
    <property type="evidence" value="ECO:0007669"/>
    <property type="project" value="TreeGrafter"/>
</dbReference>
<dbReference type="GO" id="GO:0046872">
    <property type="term" value="F:metal ion binding"/>
    <property type="evidence" value="ECO:0007669"/>
    <property type="project" value="UniProtKB-KW"/>
</dbReference>
<evidence type="ECO:0000256" key="1">
    <source>
        <dbReference type="ARBA" id="ARBA00022723"/>
    </source>
</evidence>
<dbReference type="SMART" id="SM00545">
    <property type="entry name" value="JmjN"/>
    <property type="match status" value="1"/>
</dbReference>
<dbReference type="GO" id="GO:0005634">
    <property type="term" value="C:nucleus"/>
    <property type="evidence" value="ECO:0007669"/>
    <property type="project" value="TreeGrafter"/>
</dbReference>
<evidence type="ECO:0000259" key="4">
    <source>
        <dbReference type="PROSITE" id="PS51184"/>
    </source>
</evidence>
<dbReference type="Pfam" id="PF02373">
    <property type="entry name" value="JmjC"/>
    <property type="match status" value="1"/>
</dbReference>
<dbReference type="OrthoDB" id="1678912at2759"/>
<dbReference type="PANTHER" id="PTHR10694:SF33">
    <property type="entry name" value="LYSINE-SPECIFIC DEMETHYLASE 5"/>
    <property type="match status" value="1"/>
</dbReference>
<name>A0A177B3S3_9BILA</name>
<evidence type="ECO:0000259" key="3">
    <source>
        <dbReference type="PROSITE" id="PS51183"/>
    </source>
</evidence>
<feature type="domain" description="JmjN" evidence="3">
    <location>
        <begin position="10"/>
        <end position="51"/>
    </location>
</feature>
<dbReference type="Gene3D" id="2.60.120.650">
    <property type="entry name" value="Cupin"/>
    <property type="match status" value="1"/>
</dbReference>
<dbReference type="InterPro" id="IPR004198">
    <property type="entry name" value="Znf_C5HC2"/>
</dbReference>
<dbReference type="EMBL" id="LWCA01000483">
    <property type="protein sequence ID" value="OAF68251.1"/>
    <property type="molecule type" value="Genomic_DNA"/>
</dbReference>
<dbReference type="Proteomes" id="UP000078046">
    <property type="component" value="Unassembled WGS sequence"/>
</dbReference>
<gene>
    <name evidence="5" type="ORF">A3Q56_04015</name>
</gene>
<keyword evidence="2" id="KW-0408">Iron</keyword>
<keyword evidence="1" id="KW-0479">Metal-binding</keyword>
<sequence length="918" mass="108313">MTSFVRPPDAHIFRPSEAEFENPFSYFEKIKWAGERYGIIKIIPPDNWKPTNLINKNTFKFNPRKQDLSKLEAHSRMVKILVAKMKILHDLNIGYNFDQIKKLNTDLYNLQCNVDKIGYFKIYNWNDTNKLFNKDEPLYSAKNIYETFLLPLKIIENLNFKNLSIKKRRNIKHSIESTSIKDLQNVKIPIKRYKMDDLHCCQFSFEVFGNLSDFDENIVHCPDCLYEYHLGCLFWKNVSQCPYCIHIKYCKMFRQDDMIYSFVMSEKEYNLSLFKRKANEFKKKIFPRHGIPSSEQMEKAYWNILLNDPNEYIVEYGADLKIGINCKSGFPILANAKSLEEKKYAVHPWNLNNISVNDQCMLKFVDTEISGMITPWLYVGMCFSTFCWHTEDHWTNSINYNHTGAIKRWYGIPGSHAVKFENCLYSIAPELKDMSPDIVHHITTMINPTFLMNSGVEVYGIDQKCGEFVITFPRAYHGGFNQGFNVAEAVNFCDVSWLHMGKRCIDNYKILKRKNIFCYELLVTNIVEQCCSGKNVVDSHIARYVALFFKELVSQRREIYLEIKQQIVKKNKRNMYPEYKDNLNMCCICKTYIFLLGVECDKCNRKKDEKNFKLACHLHYTDMCSCEMIFKKVVYRYTEYELNNMVDILEDLFINHLDDGEKIHLENIATYPIFLEPICMTDLNADLNCSIDSLFKYFEKRLEMKTLLNSSEINPETILKYYQTNCIPFSKIAEFNQTNLKMNYHKLFHYRNTELMSINIDYNTLNKMTFTEDLESFKMLNFIKAVQNLIISDAANTLIQCFSKKMWIDNVKNTMNNSCTLDDLLALKLFSVNISEKETDQVCKLKTLIHETISFCKEIENQCKMCLDLNYDDEKIENIIKKIESNIYYNPHIIIDSYCTLKDRIDYIKIISVKRVNK</sequence>
<protein>
    <submittedName>
        <fullName evidence="5">Jumonji/ARID domain-containing protein 2</fullName>
    </submittedName>
</protein>
<keyword evidence="6" id="KW-1185">Reference proteome</keyword>
<organism evidence="5 6">
    <name type="scientific">Intoshia linei</name>
    <dbReference type="NCBI Taxonomy" id="1819745"/>
    <lineage>
        <taxon>Eukaryota</taxon>
        <taxon>Metazoa</taxon>
        <taxon>Spiralia</taxon>
        <taxon>Lophotrochozoa</taxon>
        <taxon>Mesozoa</taxon>
        <taxon>Orthonectida</taxon>
        <taxon>Rhopaluridae</taxon>
        <taxon>Intoshia</taxon>
    </lineage>
</organism>
<proteinExistence type="predicted"/>